<evidence type="ECO:0000256" key="3">
    <source>
        <dbReference type="ARBA" id="ARBA00022525"/>
    </source>
</evidence>
<feature type="domain" description="Fibronectin type-III" evidence="11">
    <location>
        <begin position="544"/>
        <end position="633"/>
    </location>
</feature>
<accession>A0A1U8D5I4</accession>
<dbReference type="InterPro" id="IPR036056">
    <property type="entry name" value="Fibrinogen-like_C"/>
</dbReference>
<evidence type="ECO:0000256" key="7">
    <source>
        <dbReference type="ARBA" id="ARBA00022737"/>
    </source>
</evidence>
<dbReference type="PROSITE" id="PS00514">
    <property type="entry name" value="FIBRINOGEN_C_1"/>
    <property type="match status" value="1"/>
</dbReference>
<dbReference type="InterPro" id="IPR036116">
    <property type="entry name" value="FN3_sf"/>
</dbReference>
<dbReference type="SMART" id="SM00181">
    <property type="entry name" value="EGF"/>
    <property type="match status" value="3"/>
</dbReference>
<evidence type="ECO:0000256" key="6">
    <source>
        <dbReference type="ARBA" id="ARBA00022729"/>
    </source>
</evidence>
<keyword evidence="4" id="KW-0272">Extracellular matrix</keyword>
<dbReference type="GO" id="GO:0098966">
    <property type="term" value="C:perisynaptic extracellular matrix"/>
    <property type="evidence" value="ECO:0007669"/>
    <property type="project" value="TreeGrafter"/>
</dbReference>
<feature type="compositionally biased region" description="Basic residues" evidence="10">
    <location>
        <begin position="1382"/>
        <end position="1397"/>
    </location>
</feature>
<keyword evidence="8" id="KW-1015">Disulfide bond</keyword>
<dbReference type="Pfam" id="PF00041">
    <property type="entry name" value="fn3"/>
    <property type="match status" value="10"/>
</dbReference>
<proteinExistence type="inferred from homology"/>
<dbReference type="PROSITE" id="PS01186">
    <property type="entry name" value="EGF_2"/>
    <property type="match status" value="2"/>
</dbReference>
<dbReference type="Pfam" id="PF23106">
    <property type="entry name" value="EGF_Teneurin"/>
    <property type="match status" value="1"/>
</dbReference>
<dbReference type="SUPFAM" id="SSF49265">
    <property type="entry name" value="Fibronectin type III"/>
    <property type="match status" value="6"/>
</dbReference>
<dbReference type="CDD" id="cd00063">
    <property type="entry name" value="FN3"/>
    <property type="match status" value="10"/>
</dbReference>
<dbReference type="InterPro" id="IPR020837">
    <property type="entry name" value="Fibrinogen_CS"/>
</dbReference>
<dbReference type="InterPro" id="IPR003961">
    <property type="entry name" value="FN3_dom"/>
</dbReference>
<gene>
    <name evidence="14" type="primary">TNN</name>
</gene>
<dbReference type="InterPro" id="IPR000742">
    <property type="entry name" value="EGF"/>
</dbReference>
<feature type="region of interest" description="Disordered" evidence="10">
    <location>
        <begin position="1372"/>
        <end position="1397"/>
    </location>
</feature>
<evidence type="ECO:0000256" key="5">
    <source>
        <dbReference type="ARBA" id="ARBA00022536"/>
    </source>
</evidence>
<dbReference type="FunFam" id="3.90.215.10:FF:000001">
    <property type="entry name" value="Tenascin isoform 1"/>
    <property type="match status" value="1"/>
</dbReference>
<organism evidence="13 14">
    <name type="scientific">Alligator sinensis</name>
    <name type="common">Chinese alligator</name>
    <dbReference type="NCBI Taxonomy" id="38654"/>
    <lineage>
        <taxon>Eukaryota</taxon>
        <taxon>Metazoa</taxon>
        <taxon>Chordata</taxon>
        <taxon>Craniata</taxon>
        <taxon>Vertebrata</taxon>
        <taxon>Euteleostomi</taxon>
        <taxon>Archelosauria</taxon>
        <taxon>Archosauria</taxon>
        <taxon>Crocodylia</taxon>
        <taxon>Alligatoridae</taxon>
        <taxon>Alligatorinae</taxon>
        <taxon>Alligator</taxon>
    </lineage>
</organism>
<dbReference type="Pfam" id="PF18720">
    <property type="entry name" value="EGF_Tenascin"/>
    <property type="match status" value="1"/>
</dbReference>
<dbReference type="PROSITE" id="PS00022">
    <property type="entry name" value="EGF_1"/>
    <property type="match status" value="1"/>
</dbReference>
<dbReference type="SMART" id="SM00186">
    <property type="entry name" value="FBG"/>
    <property type="match status" value="1"/>
</dbReference>
<dbReference type="PROSITE" id="PS51406">
    <property type="entry name" value="FIBRINOGEN_C_2"/>
    <property type="match status" value="1"/>
</dbReference>
<dbReference type="CDD" id="cd00087">
    <property type="entry name" value="FReD"/>
    <property type="match status" value="1"/>
</dbReference>
<sequence>MRPTISLKNYKMGYWHNISFILGVLLYSALQTAALQLPASQNCTSKGQKISLSHSYKIDLPKSSQIQVEEEPLPLRDESHTLPDMGEAEEGKEQNIIFRHNIRVLTPKGDCEALDHLRALLERMEKLEKEVMELREACNPQKCCGGGQGISDCSSHGTFIQEICSCNCDEGWEGSDCSHPSCPNSCSGNGRCVDGKCICHEPYVGEDCSQRLCPENCSGNGICNNGVCQCYEEFIGDDCSEKRCPNDCNGNGFCDTGECYCHDGFVGLDCSQVLTPQNLQLLKTTEGSLTLSWDEVIDVDYYLISYYPMGYQTSVKQVRVPKGQLSYEIVGLHPSTTYNITLRHVKKGISSDPENLQASTALSVVGAIWVTDETGDSLEVEWENPPAEVDYYKLRFRSLPGQGEEEVMVPKSSEPKSRYIITGLKPGTVYNITVIYMKDNIEGKPSSVTGRTGIDGPTNLVTDRVTEDTATISWKGVQAPIDGYMVSYTTADGDSKEVAVRKDKSMTTLTGLRPGMEYIIYIWAEKGAHQSKRTSTKAVTEMDGPTNLVTDRVTEDTATISWKGVRAPIDRYMVNYTSPDGDARELPVGQDRSVHTLTGLRPGVEYTIYIWAEKGTQQSKSTNTTAVTEIDSPTNLVTDPVTEDTATISWRAVQAPIDRYMVSYTSPDGDSREMAVGNDRSITTLTGLRPGMEYIIYIWAEKGTQQSKRADTKALTEIDSPTNLVTDQVTEDTATISWKQVQAPIDRYMVSYTSPDGDKREMAVGKDKSITTLTGLRPGVEYIIYIWAEKGTQQSKREDTRAVTEIDSPTNLVADRVTENTATISWTGVQAPIDRYMVSYTSLDGDTREMAVGKDRSITLTGLRPGMEYIIYIWAEKGTQQSKRASTEVLTEIDGPTNLVTHQVTEDTVTISWKQVQAPIDRYMVSYTSPDGDTREMAVGKDRSITTLTGLKPGVEYIIYIWAEKGTQQSKRADTRAVTEIDSPINLVTDRVTEDTATISWQGVQAPIDRYMVRYTLPDEDAKEMAVGKDKSVTTLTGLRPGMEYIIYIWAEKGAQQSKKANTKALTEIDPPKNLRVSDVTQSTSIVNWTPPTAQIDGYTLTYQGVDGTSKEVQLGPDDQRFMLEGLGKGVRYTVYVLAFKGDRWSRKASSSFSTIGFLYPYPADCSQMQQNGNATSGMYTIYLNGDASRPMEVYCDMTTDGGGWIVFQRRNTGELDFYKRWRNYVEGFGDPTGEFWLGLDKLHSLTSATPIRYEIRVDLRTSNESAYAVYDFFQVASSRDRYKLSVGNYRGTAGDALTYHNGWKFTTWDRDNDVALSNCALAHRGAWWYKNCHLANLNGKYGETKHSEGVNWEPWKGHEFSIPFTEMKIRPQSSSNEPILGRKKRSLAGKRKKTRV</sequence>
<feature type="domain" description="Fibronectin type-III" evidence="11">
    <location>
        <begin position="895"/>
        <end position="984"/>
    </location>
</feature>
<keyword evidence="7" id="KW-0677">Repeat</keyword>
<dbReference type="eggNOG" id="KOG1225">
    <property type="taxonomic scope" value="Eukaryota"/>
</dbReference>
<keyword evidence="3" id="KW-0964">Secreted</keyword>
<dbReference type="CDD" id="cd00055">
    <property type="entry name" value="EGF_Lam"/>
    <property type="match status" value="1"/>
</dbReference>
<dbReference type="GO" id="GO:0005615">
    <property type="term" value="C:extracellular space"/>
    <property type="evidence" value="ECO:0007669"/>
    <property type="project" value="TreeGrafter"/>
</dbReference>
<evidence type="ECO:0000256" key="4">
    <source>
        <dbReference type="ARBA" id="ARBA00022530"/>
    </source>
</evidence>
<dbReference type="KEGG" id="asn:102384165"/>
<dbReference type="RefSeq" id="XP_014372405.1">
    <property type="nucleotide sequence ID" value="XM_014516919.2"/>
</dbReference>
<dbReference type="NCBIfam" id="NF040941">
    <property type="entry name" value="GGGWT_bact"/>
    <property type="match status" value="1"/>
</dbReference>
<feature type="domain" description="Fibronectin type-III" evidence="11">
    <location>
        <begin position="1071"/>
        <end position="1164"/>
    </location>
</feature>
<dbReference type="OrthoDB" id="6130531at2759"/>
<dbReference type="InterPro" id="IPR002049">
    <property type="entry name" value="LE_dom"/>
</dbReference>
<evidence type="ECO:0000256" key="8">
    <source>
        <dbReference type="ARBA" id="ARBA00023157"/>
    </source>
</evidence>
<evidence type="ECO:0000256" key="9">
    <source>
        <dbReference type="ARBA" id="ARBA00023180"/>
    </source>
</evidence>
<evidence type="ECO:0000256" key="1">
    <source>
        <dbReference type="ARBA" id="ARBA00004498"/>
    </source>
</evidence>
<reference evidence="14" key="1">
    <citation type="submission" date="2025-08" db="UniProtKB">
        <authorList>
            <consortium name="RefSeq"/>
        </authorList>
    </citation>
    <scope>IDENTIFICATION</scope>
</reference>
<dbReference type="Proteomes" id="UP000189705">
    <property type="component" value="Unplaced"/>
</dbReference>
<feature type="domain" description="Fibrinogen C-terminal" evidence="12">
    <location>
        <begin position="1157"/>
        <end position="1374"/>
    </location>
</feature>
<dbReference type="SMART" id="SM00060">
    <property type="entry name" value="FN3"/>
    <property type="match status" value="10"/>
</dbReference>
<dbReference type="InParanoid" id="A0A1U8D5I4"/>
<feature type="domain" description="Fibronectin type-III" evidence="11">
    <location>
        <begin position="364"/>
        <end position="457"/>
    </location>
</feature>
<dbReference type="FunFam" id="2.60.40.10:FF:000099">
    <property type="entry name" value="Fibronectin 1"/>
    <property type="match status" value="8"/>
</dbReference>
<dbReference type="Gene3D" id="3.90.215.10">
    <property type="entry name" value="Gamma Fibrinogen, chain A, domain 1"/>
    <property type="match status" value="1"/>
</dbReference>
<dbReference type="Gene3D" id="2.60.40.10">
    <property type="entry name" value="Immunoglobulins"/>
    <property type="match status" value="10"/>
</dbReference>
<comment type="similarity">
    <text evidence="2">Belongs to the tenascin family.</text>
</comment>
<evidence type="ECO:0000256" key="2">
    <source>
        <dbReference type="ARBA" id="ARBA00008673"/>
    </source>
</evidence>
<dbReference type="InterPro" id="IPR041161">
    <property type="entry name" value="EGF_Tenascin"/>
</dbReference>
<keyword evidence="9" id="KW-0325">Glycoprotein</keyword>
<evidence type="ECO:0000256" key="10">
    <source>
        <dbReference type="SAM" id="MobiDB-lite"/>
    </source>
</evidence>
<dbReference type="Pfam" id="PF00147">
    <property type="entry name" value="Fibrinogen_C"/>
    <property type="match status" value="1"/>
</dbReference>
<comment type="subcellular location">
    <subcellularLocation>
        <location evidence="1">Secreted</location>
        <location evidence="1">Extracellular space</location>
        <location evidence="1">Extracellular matrix</location>
    </subcellularLocation>
</comment>
<feature type="domain" description="Fibronectin type-III" evidence="11">
    <location>
        <begin position="720"/>
        <end position="809"/>
    </location>
</feature>
<keyword evidence="6" id="KW-0732">Signal</keyword>
<dbReference type="InterPro" id="IPR002181">
    <property type="entry name" value="Fibrinogen_a/b/g_C_dom"/>
</dbReference>
<dbReference type="InterPro" id="IPR050991">
    <property type="entry name" value="ECM_Regulatory_Proteins"/>
</dbReference>
<evidence type="ECO:0000259" key="12">
    <source>
        <dbReference type="PROSITE" id="PS51406"/>
    </source>
</evidence>
<dbReference type="InterPro" id="IPR013783">
    <property type="entry name" value="Ig-like_fold"/>
</dbReference>
<dbReference type="PANTHER" id="PTHR46708:SF12">
    <property type="entry name" value="TENASCIN N"/>
    <property type="match status" value="1"/>
</dbReference>
<dbReference type="InterPro" id="IPR014716">
    <property type="entry name" value="Fibrinogen_a/b/g_C_1"/>
</dbReference>
<dbReference type="FunFam" id="2.10.25.10:FF:000001">
    <property type="entry name" value="Tenascin C"/>
    <property type="match status" value="2"/>
</dbReference>
<dbReference type="PROSITE" id="PS50853">
    <property type="entry name" value="FN3"/>
    <property type="match status" value="6"/>
</dbReference>
<dbReference type="CTD" id="63923"/>
<evidence type="ECO:0000313" key="13">
    <source>
        <dbReference type="Proteomes" id="UP000189705"/>
    </source>
</evidence>
<dbReference type="eggNOG" id="KOG2579">
    <property type="taxonomic scope" value="Eukaryota"/>
</dbReference>
<keyword evidence="13" id="KW-1185">Reference proteome</keyword>
<protein>
    <submittedName>
        <fullName evidence="14">Tenascin-N</fullName>
    </submittedName>
</protein>
<dbReference type="GeneID" id="102384165"/>
<name>A0A1U8D5I4_ALLSI</name>
<keyword evidence="5" id="KW-0245">EGF-like domain</keyword>
<dbReference type="GO" id="GO:0030155">
    <property type="term" value="P:regulation of cell adhesion"/>
    <property type="evidence" value="ECO:0007669"/>
    <property type="project" value="TreeGrafter"/>
</dbReference>
<evidence type="ECO:0000313" key="14">
    <source>
        <dbReference type="RefSeq" id="XP_014372405.1"/>
    </source>
</evidence>
<evidence type="ECO:0000259" key="11">
    <source>
        <dbReference type="PROSITE" id="PS50853"/>
    </source>
</evidence>
<dbReference type="SUPFAM" id="SSF56496">
    <property type="entry name" value="Fibrinogen C-terminal domain-like"/>
    <property type="match status" value="1"/>
</dbReference>
<dbReference type="PANTHER" id="PTHR46708">
    <property type="entry name" value="TENASCIN"/>
    <property type="match status" value="1"/>
</dbReference>
<feature type="domain" description="Fibronectin type-III" evidence="11">
    <location>
        <begin position="275"/>
        <end position="363"/>
    </location>
</feature>
<dbReference type="STRING" id="38654.A0A1U8D5I4"/>
<dbReference type="Gene3D" id="2.10.25.10">
    <property type="entry name" value="Laminin"/>
    <property type="match status" value="3"/>
</dbReference>